<evidence type="ECO:0000313" key="2">
    <source>
        <dbReference type="Proteomes" id="UP000198211"/>
    </source>
</evidence>
<proteinExistence type="predicted"/>
<protein>
    <submittedName>
        <fullName evidence="1">Uncharacterized protein</fullName>
    </submittedName>
</protein>
<name>A0A225WFN1_9STRA</name>
<sequence>MAFKTLRLNMPTLDRLEVLEIKAMLDAVDDSWRHYNLDRVKRNGRLRTKYPCICWKWSLESPPPVDGMIPEFLFEPSMPFYGVEYLTWIPKPPMWLKEVVELDAREAWRNYWLDYPEKHPTI</sequence>
<dbReference type="OrthoDB" id="10608022at2759"/>
<keyword evidence="2" id="KW-1185">Reference proteome</keyword>
<comment type="caution">
    <text evidence="1">The sequence shown here is derived from an EMBL/GenBank/DDBJ whole genome shotgun (WGS) entry which is preliminary data.</text>
</comment>
<evidence type="ECO:0000313" key="1">
    <source>
        <dbReference type="EMBL" id="OWZ15827.1"/>
    </source>
</evidence>
<dbReference type="EMBL" id="NBNE01001046">
    <property type="protein sequence ID" value="OWZ15827.1"/>
    <property type="molecule type" value="Genomic_DNA"/>
</dbReference>
<dbReference type="AlphaFoldDB" id="A0A225WFN1"/>
<organism evidence="1 2">
    <name type="scientific">Phytophthora megakarya</name>
    <dbReference type="NCBI Taxonomy" id="4795"/>
    <lineage>
        <taxon>Eukaryota</taxon>
        <taxon>Sar</taxon>
        <taxon>Stramenopiles</taxon>
        <taxon>Oomycota</taxon>
        <taxon>Peronosporomycetes</taxon>
        <taxon>Peronosporales</taxon>
        <taxon>Peronosporaceae</taxon>
        <taxon>Phytophthora</taxon>
    </lineage>
</organism>
<accession>A0A225WFN1</accession>
<gene>
    <name evidence="1" type="ORF">PHMEG_00010474</name>
</gene>
<dbReference type="Proteomes" id="UP000198211">
    <property type="component" value="Unassembled WGS sequence"/>
</dbReference>
<reference evidence="2" key="1">
    <citation type="submission" date="2017-03" db="EMBL/GenBank/DDBJ databases">
        <title>Phytopthora megakarya and P. palmivora, two closely related causual agents of cacao black pod achieved similar genome size and gene model numbers by different mechanisms.</title>
        <authorList>
            <person name="Ali S."/>
            <person name="Shao J."/>
            <person name="Larry D.J."/>
            <person name="Kronmiller B."/>
            <person name="Shen D."/>
            <person name="Strem M.D."/>
            <person name="Melnick R.L."/>
            <person name="Guiltinan M.J."/>
            <person name="Tyler B.M."/>
            <person name="Meinhardt L.W."/>
            <person name="Bailey B.A."/>
        </authorList>
    </citation>
    <scope>NUCLEOTIDE SEQUENCE [LARGE SCALE GENOMIC DNA]</scope>
    <source>
        <strain evidence="2">zdho120</strain>
    </source>
</reference>